<dbReference type="Proteomes" id="UP000268007">
    <property type="component" value="Unassembled WGS sequence"/>
</dbReference>
<comment type="caution">
    <text evidence="3">The sequence shown here is derived from an EMBL/GenBank/DDBJ whole genome shotgun (WGS) entry which is preliminary data.</text>
</comment>
<keyword evidence="1" id="KW-0597">Phosphoprotein</keyword>
<gene>
    <name evidence="3" type="ORF">BDD43_3037</name>
</gene>
<protein>
    <submittedName>
        <fullName evidence="3">Response regulator receiver domain-containing protein</fullName>
    </submittedName>
</protein>
<dbReference type="InterPro" id="IPR011006">
    <property type="entry name" value="CheY-like_superfamily"/>
</dbReference>
<organism evidence="3 4">
    <name type="scientific">Mucilaginibacter gracilis</name>
    <dbReference type="NCBI Taxonomy" id="423350"/>
    <lineage>
        <taxon>Bacteria</taxon>
        <taxon>Pseudomonadati</taxon>
        <taxon>Bacteroidota</taxon>
        <taxon>Sphingobacteriia</taxon>
        <taxon>Sphingobacteriales</taxon>
        <taxon>Sphingobacteriaceae</taxon>
        <taxon>Mucilaginibacter</taxon>
    </lineage>
</organism>
<dbReference type="GO" id="GO:0000160">
    <property type="term" value="P:phosphorelay signal transduction system"/>
    <property type="evidence" value="ECO:0007669"/>
    <property type="project" value="InterPro"/>
</dbReference>
<accession>A0A495J1P1</accession>
<dbReference type="InterPro" id="IPR001789">
    <property type="entry name" value="Sig_transdc_resp-reg_receiver"/>
</dbReference>
<dbReference type="EMBL" id="RBKU01000001">
    <property type="protein sequence ID" value="RKR82847.1"/>
    <property type="molecule type" value="Genomic_DNA"/>
</dbReference>
<dbReference type="Pfam" id="PF00072">
    <property type="entry name" value="Response_reg"/>
    <property type="match status" value="1"/>
</dbReference>
<dbReference type="RefSeq" id="WP_121198406.1">
    <property type="nucleotide sequence ID" value="NZ_RBKU01000001.1"/>
</dbReference>
<evidence type="ECO:0000256" key="1">
    <source>
        <dbReference type="PROSITE-ProRule" id="PRU00169"/>
    </source>
</evidence>
<evidence type="ECO:0000313" key="4">
    <source>
        <dbReference type="Proteomes" id="UP000268007"/>
    </source>
</evidence>
<dbReference type="CDD" id="cd00156">
    <property type="entry name" value="REC"/>
    <property type="match status" value="1"/>
</dbReference>
<dbReference type="Gene3D" id="3.40.50.2300">
    <property type="match status" value="1"/>
</dbReference>
<evidence type="ECO:0000259" key="2">
    <source>
        <dbReference type="PROSITE" id="PS50110"/>
    </source>
</evidence>
<dbReference type="SUPFAM" id="SSF52172">
    <property type="entry name" value="CheY-like"/>
    <property type="match status" value="1"/>
</dbReference>
<dbReference type="AlphaFoldDB" id="A0A495J1P1"/>
<feature type="domain" description="Response regulatory" evidence="2">
    <location>
        <begin position="3"/>
        <end position="114"/>
    </location>
</feature>
<proteinExistence type="predicted"/>
<feature type="modified residue" description="4-aspartylphosphate" evidence="1">
    <location>
        <position position="54"/>
    </location>
</feature>
<dbReference type="PROSITE" id="PS50110">
    <property type="entry name" value="RESPONSE_REGULATORY"/>
    <property type="match status" value="1"/>
</dbReference>
<name>A0A495J1P1_9SPHI</name>
<keyword evidence="4" id="KW-1185">Reference proteome</keyword>
<dbReference type="OrthoDB" id="796626at2"/>
<sequence length="124" mass="14044">MLTCIGIDDEEYNNEYLKHCCSNIPFIELIATFTEPFAARALISSGVVDLIFLDFNLIGITAADFIKELPSSVKVIIVSSEMESRIREYAMDIITIVHKPYPCERLLEACKIAAKKQIKKRSKK</sequence>
<reference evidence="3 4" key="1">
    <citation type="submission" date="2018-10" db="EMBL/GenBank/DDBJ databases">
        <title>Genomic Encyclopedia of Archaeal and Bacterial Type Strains, Phase II (KMG-II): from individual species to whole genera.</title>
        <authorList>
            <person name="Goeker M."/>
        </authorList>
    </citation>
    <scope>NUCLEOTIDE SEQUENCE [LARGE SCALE GENOMIC DNA]</scope>
    <source>
        <strain evidence="3 4">DSM 18602</strain>
    </source>
</reference>
<evidence type="ECO:0000313" key="3">
    <source>
        <dbReference type="EMBL" id="RKR82847.1"/>
    </source>
</evidence>